<sequence length="159" mass="17909">MSKRELETLAQAAVDIDAPRTKRRKETPTEDLRPGPSKGGKTAAPGSAEESVEAGNAHPQDVKAKAGQLWQAIKDATAEDGRSLSYDFYHLPNKRKYSDYYQIISHPIALDLIKTRIDEGYYQTVRAAKDDLELCFRNAKKYNLKESQIYADAKNLHVR</sequence>
<evidence type="ECO:0000313" key="1">
    <source>
        <dbReference type="EMBL" id="KAI0033961.1"/>
    </source>
</evidence>
<name>A0ACB8QRA5_9AGAM</name>
<organism evidence="1 2">
    <name type="scientific">Vararia minispora EC-137</name>
    <dbReference type="NCBI Taxonomy" id="1314806"/>
    <lineage>
        <taxon>Eukaryota</taxon>
        <taxon>Fungi</taxon>
        <taxon>Dikarya</taxon>
        <taxon>Basidiomycota</taxon>
        <taxon>Agaricomycotina</taxon>
        <taxon>Agaricomycetes</taxon>
        <taxon>Russulales</taxon>
        <taxon>Lachnocladiaceae</taxon>
        <taxon>Vararia</taxon>
    </lineage>
</organism>
<protein>
    <submittedName>
        <fullName evidence="1">Bromodomain-containing protein</fullName>
    </submittedName>
</protein>
<dbReference type="Proteomes" id="UP000814128">
    <property type="component" value="Unassembled WGS sequence"/>
</dbReference>
<comment type="caution">
    <text evidence="1">The sequence shown here is derived from an EMBL/GenBank/DDBJ whole genome shotgun (WGS) entry which is preliminary data.</text>
</comment>
<reference evidence="1" key="1">
    <citation type="submission" date="2021-02" db="EMBL/GenBank/DDBJ databases">
        <authorList>
            <consortium name="DOE Joint Genome Institute"/>
            <person name="Ahrendt S."/>
            <person name="Looney B.P."/>
            <person name="Miyauchi S."/>
            <person name="Morin E."/>
            <person name="Drula E."/>
            <person name="Courty P.E."/>
            <person name="Chicoki N."/>
            <person name="Fauchery L."/>
            <person name="Kohler A."/>
            <person name="Kuo A."/>
            <person name="Labutti K."/>
            <person name="Pangilinan J."/>
            <person name="Lipzen A."/>
            <person name="Riley R."/>
            <person name="Andreopoulos W."/>
            <person name="He G."/>
            <person name="Johnson J."/>
            <person name="Barry K.W."/>
            <person name="Grigoriev I.V."/>
            <person name="Nagy L."/>
            <person name="Hibbett D."/>
            <person name="Henrissat B."/>
            <person name="Matheny P.B."/>
            <person name="Labbe J."/>
            <person name="Martin F."/>
        </authorList>
    </citation>
    <scope>NUCLEOTIDE SEQUENCE</scope>
    <source>
        <strain evidence="1">EC-137</strain>
    </source>
</reference>
<dbReference type="EMBL" id="MU273508">
    <property type="protein sequence ID" value="KAI0033961.1"/>
    <property type="molecule type" value="Genomic_DNA"/>
</dbReference>
<reference evidence="1" key="2">
    <citation type="journal article" date="2022" name="New Phytol.">
        <title>Evolutionary transition to the ectomycorrhizal habit in the genomes of a hyperdiverse lineage of mushroom-forming fungi.</title>
        <authorList>
            <person name="Looney B."/>
            <person name="Miyauchi S."/>
            <person name="Morin E."/>
            <person name="Drula E."/>
            <person name="Courty P.E."/>
            <person name="Kohler A."/>
            <person name="Kuo A."/>
            <person name="LaButti K."/>
            <person name="Pangilinan J."/>
            <person name="Lipzen A."/>
            <person name="Riley R."/>
            <person name="Andreopoulos W."/>
            <person name="He G."/>
            <person name="Johnson J."/>
            <person name="Nolan M."/>
            <person name="Tritt A."/>
            <person name="Barry K.W."/>
            <person name="Grigoriev I.V."/>
            <person name="Nagy L.G."/>
            <person name="Hibbett D."/>
            <person name="Henrissat B."/>
            <person name="Matheny P.B."/>
            <person name="Labbe J."/>
            <person name="Martin F.M."/>
        </authorList>
    </citation>
    <scope>NUCLEOTIDE SEQUENCE</scope>
    <source>
        <strain evidence="1">EC-137</strain>
    </source>
</reference>
<evidence type="ECO:0000313" key="2">
    <source>
        <dbReference type="Proteomes" id="UP000814128"/>
    </source>
</evidence>
<accession>A0ACB8QRA5</accession>
<proteinExistence type="predicted"/>
<keyword evidence="2" id="KW-1185">Reference proteome</keyword>
<gene>
    <name evidence="1" type="ORF">K488DRAFT_46586</name>
</gene>